<keyword evidence="2" id="KW-0472">Membrane</keyword>
<keyword evidence="2" id="KW-1133">Transmembrane helix</keyword>
<keyword evidence="4" id="KW-1185">Reference proteome</keyword>
<feature type="compositionally biased region" description="Polar residues" evidence="1">
    <location>
        <begin position="33"/>
        <end position="44"/>
    </location>
</feature>
<evidence type="ECO:0000256" key="2">
    <source>
        <dbReference type="SAM" id="Phobius"/>
    </source>
</evidence>
<keyword evidence="2" id="KW-0812">Transmembrane</keyword>
<feature type="region of interest" description="Disordered" evidence="1">
    <location>
        <begin position="24"/>
        <end position="49"/>
    </location>
</feature>
<sequence length="227" mass="24660">IHSTQQTTGLSPRLPVSLYSHSSFNRTLPRPDSPSSTHPRSQPAVSVPSPPEIALKATKNDMIVTTVAPALPWATIMSIALTVVRAVFFDMLVMPLVNLSRLFWLCYGLDDEVVVTVFKSPDPLLRLAVPGHDPFLDSVAPDTGTSTKPAGSKQASASLFVQLTGIIYGFIASPKISLENQFQALQWLADFLGRDGESSAACGSILNYSGTWHEIEGMCLPRNHHYD</sequence>
<feature type="non-terminal residue" evidence="3">
    <location>
        <position position="1"/>
    </location>
</feature>
<proteinExistence type="predicted"/>
<gene>
    <name evidence="3" type="ORF">IWX46DRAFT_671748</name>
</gene>
<comment type="caution">
    <text evidence="3">The sequence shown here is derived from an EMBL/GenBank/DDBJ whole genome shotgun (WGS) entry which is preliminary data.</text>
</comment>
<protein>
    <submittedName>
        <fullName evidence="3">Uncharacterized protein</fullName>
    </submittedName>
</protein>
<dbReference type="EMBL" id="JBBPDW010000064">
    <property type="protein sequence ID" value="KAK7530117.1"/>
    <property type="molecule type" value="Genomic_DNA"/>
</dbReference>
<evidence type="ECO:0000313" key="3">
    <source>
        <dbReference type="EMBL" id="KAK7530117.1"/>
    </source>
</evidence>
<organism evidence="3 4">
    <name type="scientific">Phyllosticta citricarpa</name>
    <dbReference type="NCBI Taxonomy" id="55181"/>
    <lineage>
        <taxon>Eukaryota</taxon>
        <taxon>Fungi</taxon>
        <taxon>Dikarya</taxon>
        <taxon>Ascomycota</taxon>
        <taxon>Pezizomycotina</taxon>
        <taxon>Dothideomycetes</taxon>
        <taxon>Dothideomycetes incertae sedis</taxon>
        <taxon>Botryosphaeriales</taxon>
        <taxon>Phyllostictaceae</taxon>
        <taxon>Phyllosticta</taxon>
    </lineage>
</organism>
<accession>A0ABR1L8W7</accession>
<feature type="transmembrane region" description="Helical" evidence="2">
    <location>
        <begin position="70"/>
        <end position="93"/>
    </location>
</feature>
<evidence type="ECO:0000256" key="1">
    <source>
        <dbReference type="SAM" id="MobiDB-lite"/>
    </source>
</evidence>
<evidence type="ECO:0000313" key="4">
    <source>
        <dbReference type="Proteomes" id="UP001365128"/>
    </source>
</evidence>
<name>A0ABR1L8W7_9PEZI</name>
<reference evidence="3 4" key="1">
    <citation type="submission" date="2024-04" db="EMBL/GenBank/DDBJ databases">
        <title>Phyllosticta paracitricarpa is synonymous to the EU quarantine fungus P. citricarpa based on phylogenomic analyses.</title>
        <authorList>
            <consortium name="Lawrence Berkeley National Laboratory"/>
            <person name="Van Ingen-Buijs V.A."/>
            <person name="Van Westerhoven A.C."/>
            <person name="Haridas S."/>
            <person name="Skiadas P."/>
            <person name="Martin F."/>
            <person name="Groenewald J.Z."/>
            <person name="Crous P.W."/>
            <person name="Seidl M.F."/>
        </authorList>
    </citation>
    <scope>NUCLEOTIDE SEQUENCE [LARGE SCALE GENOMIC DNA]</scope>
    <source>
        <strain evidence="3 4">CBS 122670</strain>
    </source>
</reference>
<dbReference type="Proteomes" id="UP001365128">
    <property type="component" value="Unassembled WGS sequence"/>
</dbReference>